<dbReference type="PANTHER" id="PTHR47158">
    <property type="entry name" value="OS08G0239000 PROTEIN"/>
    <property type="match status" value="1"/>
</dbReference>
<dbReference type="EMBL" id="PYDT01000009">
    <property type="protein sequence ID" value="THU51861.1"/>
    <property type="molecule type" value="Genomic_DNA"/>
</dbReference>
<evidence type="ECO:0000259" key="1">
    <source>
        <dbReference type="Pfam" id="PF05347"/>
    </source>
</evidence>
<dbReference type="CDD" id="cd20264">
    <property type="entry name" value="Complex1_LYR_LYRM4"/>
    <property type="match status" value="1"/>
</dbReference>
<name>A0A4S8IT56_MUSBA</name>
<evidence type="ECO:0000313" key="3">
    <source>
        <dbReference type="Proteomes" id="UP000317650"/>
    </source>
</evidence>
<dbReference type="Proteomes" id="UP000317650">
    <property type="component" value="Chromosome 6"/>
</dbReference>
<dbReference type="STRING" id="52838.A0A4S8IT56"/>
<comment type="caution">
    <text evidence="2">The sequence shown here is derived from an EMBL/GenBank/DDBJ whole genome shotgun (WGS) entry which is preliminary data.</text>
</comment>
<reference evidence="2 3" key="1">
    <citation type="journal article" date="2019" name="Nat. Plants">
        <title>Genome sequencing of Musa balbisiana reveals subgenome evolution and function divergence in polyploid bananas.</title>
        <authorList>
            <person name="Yao X."/>
        </authorList>
    </citation>
    <scope>NUCLEOTIDE SEQUENCE [LARGE SCALE GENOMIC DNA]</scope>
    <source>
        <strain evidence="3">cv. DH-PKW</strain>
        <tissue evidence="2">Leaves</tissue>
    </source>
</reference>
<dbReference type="GO" id="GO:0016226">
    <property type="term" value="P:iron-sulfur cluster assembly"/>
    <property type="evidence" value="ECO:0007669"/>
    <property type="project" value="InterPro"/>
</dbReference>
<protein>
    <recommendedName>
        <fullName evidence="1">Complex 1 LYR protein domain-containing protein</fullName>
    </recommendedName>
</protein>
<sequence>MAVASVPLRAEVLSLLRSLLKTARKFGDYNIREYARRRAVDGFRENKELLDPSAIAAAFAEGTSQLEVAKRQASVYTLYAPSAKSVMEIIIIHFGNTGRVVMIATA</sequence>
<organism evidence="2 3">
    <name type="scientific">Musa balbisiana</name>
    <name type="common">Banana</name>
    <dbReference type="NCBI Taxonomy" id="52838"/>
    <lineage>
        <taxon>Eukaryota</taxon>
        <taxon>Viridiplantae</taxon>
        <taxon>Streptophyta</taxon>
        <taxon>Embryophyta</taxon>
        <taxon>Tracheophyta</taxon>
        <taxon>Spermatophyta</taxon>
        <taxon>Magnoliopsida</taxon>
        <taxon>Liliopsida</taxon>
        <taxon>Zingiberales</taxon>
        <taxon>Musaceae</taxon>
        <taxon>Musa</taxon>
    </lineage>
</organism>
<keyword evidence="3" id="KW-1185">Reference proteome</keyword>
<proteinExistence type="predicted"/>
<dbReference type="PANTHER" id="PTHR47158:SF1">
    <property type="entry name" value="OS08G0239000 PROTEIN"/>
    <property type="match status" value="1"/>
</dbReference>
<dbReference type="Pfam" id="PF05347">
    <property type="entry name" value="Complex1_LYR"/>
    <property type="match status" value="1"/>
</dbReference>
<feature type="domain" description="Complex 1 LYR protein" evidence="1">
    <location>
        <begin position="11"/>
        <end position="68"/>
    </location>
</feature>
<dbReference type="InterPro" id="IPR045297">
    <property type="entry name" value="Complex1_LYR_LYRM4"/>
</dbReference>
<dbReference type="InterPro" id="IPR008011">
    <property type="entry name" value="Complex1_LYR_dom"/>
</dbReference>
<gene>
    <name evidence="2" type="ORF">C4D60_Mb06t35520</name>
</gene>
<accession>A0A4S8IT56</accession>
<evidence type="ECO:0000313" key="2">
    <source>
        <dbReference type="EMBL" id="THU51861.1"/>
    </source>
</evidence>
<dbReference type="AlphaFoldDB" id="A0A4S8IT56"/>